<name>A0AAN9TMS4_9HEMI</name>
<keyword evidence="4" id="KW-1185">Reference proteome</keyword>
<evidence type="ECO:0000259" key="1">
    <source>
        <dbReference type="Pfam" id="PF06743"/>
    </source>
</evidence>
<dbReference type="Pfam" id="PF08368">
    <property type="entry name" value="FAST_2"/>
    <property type="match status" value="1"/>
</dbReference>
<feature type="domain" description="FAST kinase-like protein subdomain 2" evidence="2">
    <location>
        <begin position="720"/>
        <end position="803"/>
    </location>
</feature>
<dbReference type="AlphaFoldDB" id="A0AAN9TMS4"/>
<evidence type="ECO:0000259" key="2">
    <source>
        <dbReference type="Pfam" id="PF08368"/>
    </source>
</evidence>
<evidence type="ECO:0000313" key="4">
    <source>
        <dbReference type="Proteomes" id="UP001367676"/>
    </source>
</evidence>
<gene>
    <name evidence="3" type="ORF">V9T40_009451</name>
</gene>
<proteinExistence type="predicted"/>
<evidence type="ECO:0000313" key="3">
    <source>
        <dbReference type="EMBL" id="KAK7602010.1"/>
    </source>
</evidence>
<dbReference type="Pfam" id="PF06743">
    <property type="entry name" value="FAST_1"/>
    <property type="match status" value="1"/>
</dbReference>
<sequence>MSFYGDNQISRQADIEFPLNNDMFLLGELDRFLLGYKDTLYQKTEDRNVKELKECQLASDILKIIDQIQSPTTEHLVQAVLTLRGLQKFLESCQESTCSDFLLKFLDFKAALKSSSFENLVKSIVSHTSQMNLEELACCILYLHRFDVPKETLKILINSFENIVKNSEDTDITESALARVCIVLRDFNDLSSFHLLNDILLIIFRKLDFYSDFETLGKITVCFQKMVPIMGIDALKRFIEKSRMVLQRSQDPEIESSRARSVLKIVLLLCFKTWQGQFASYERELLMSLSGSVKYLSAVEIAVLYDVALENMECSPLVHEIDQIINDWLSNPTGQNDSRRLFVMSLFPKMKYSNQIPEEMLKFYSEKPLCSNELYSDMNNFYYWLFTTDYSLLKEGSNVYWKRVLDYFFNFSSLISIDRLTWITLRYLNYHQARNYYSGSFEKQMCEYLMRIFFGDKNSILAPKDYVRLGLMIAFLQPSLTNITNPIWDRIVDNMSRLNVSENMSTSFILKLVLNRLQRTDRFSKFLPHYMNMLAALNNNSFEHLSCARNLNFETLNEILRAFQYREVVKTSPLFDLICDRLKEVPLESMDAKYIRDYVYNMSHCSHIDPQVTDTVIAHVIAEKETLQFGLLNILLNYTFTFGYTSENCEEFVDVMKKMILRYKNDSSGNAILRTALALCYYHALPVELTDYIFNVQFFNQLDREIQTSFNKNFVKYVRHNLMELNRAVCLDYPERDIPWFHEKYCQEIKALQRRAEDHFFDDVSQKLKEIIPTKNSVELHCVSPYYHKIDFLIHTNRKGEPVDPESCALSNLRK</sequence>
<dbReference type="Proteomes" id="UP001367676">
    <property type="component" value="Unassembled WGS sequence"/>
</dbReference>
<dbReference type="InterPro" id="IPR010622">
    <property type="entry name" value="FAST_Leu-rich"/>
</dbReference>
<feature type="domain" description="FAST kinase leucine-rich" evidence="1">
    <location>
        <begin position="642"/>
        <end position="703"/>
    </location>
</feature>
<organism evidence="3 4">
    <name type="scientific">Parthenolecanium corni</name>
    <dbReference type="NCBI Taxonomy" id="536013"/>
    <lineage>
        <taxon>Eukaryota</taxon>
        <taxon>Metazoa</taxon>
        <taxon>Ecdysozoa</taxon>
        <taxon>Arthropoda</taxon>
        <taxon>Hexapoda</taxon>
        <taxon>Insecta</taxon>
        <taxon>Pterygota</taxon>
        <taxon>Neoptera</taxon>
        <taxon>Paraneoptera</taxon>
        <taxon>Hemiptera</taxon>
        <taxon>Sternorrhyncha</taxon>
        <taxon>Coccoidea</taxon>
        <taxon>Coccidae</taxon>
        <taxon>Parthenolecanium</taxon>
    </lineage>
</organism>
<dbReference type="InterPro" id="IPR013579">
    <property type="entry name" value="FAST_2"/>
</dbReference>
<dbReference type="GO" id="GO:0044528">
    <property type="term" value="P:regulation of mitochondrial mRNA stability"/>
    <property type="evidence" value="ECO:0007669"/>
    <property type="project" value="InterPro"/>
</dbReference>
<comment type="caution">
    <text evidence="3">The sequence shown here is derived from an EMBL/GenBank/DDBJ whole genome shotgun (WGS) entry which is preliminary data.</text>
</comment>
<reference evidence="3 4" key="1">
    <citation type="submission" date="2024-03" db="EMBL/GenBank/DDBJ databases">
        <title>Adaptation during the transition from Ophiocordyceps entomopathogen to insect associate is accompanied by gene loss and intensified selection.</title>
        <authorList>
            <person name="Ward C.M."/>
            <person name="Onetto C.A."/>
            <person name="Borneman A.R."/>
        </authorList>
    </citation>
    <scope>NUCLEOTIDE SEQUENCE [LARGE SCALE GENOMIC DNA]</scope>
    <source>
        <strain evidence="3">AWRI1</strain>
        <tissue evidence="3">Single Adult Female</tissue>
    </source>
</reference>
<dbReference type="EMBL" id="JBBCAQ010000010">
    <property type="protein sequence ID" value="KAK7602010.1"/>
    <property type="molecule type" value="Genomic_DNA"/>
</dbReference>
<protein>
    <submittedName>
        <fullName evidence="3">Uncharacterized protein</fullName>
    </submittedName>
</protein>
<accession>A0AAN9TMS4</accession>